<dbReference type="EMBL" id="JBHRSL010000006">
    <property type="protein sequence ID" value="MFC3052003.1"/>
    <property type="molecule type" value="Genomic_DNA"/>
</dbReference>
<keyword evidence="3" id="KW-1185">Reference proteome</keyword>
<gene>
    <name evidence="2" type="ORF">ACFOKA_08800</name>
</gene>
<feature type="domain" description="Amidase" evidence="1">
    <location>
        <begin position="35"/>
        <end position="440"/>
    </location>
</feature>
<name>A0ABV7D4P3_9PROT</name>
<dbReference type="InterPro" id="IPR023631">
    <property type="entry name" value="Amidase_dom"/>
</dbReference>
<dbReference type="SUPFAM" id="SSF75304">
    <property type="entry name" value="Amidase signature (AS) enzymes"/>
    <property type="match status" value="1"/>
</dbReference>
<dbReference type="RefSeq" id="WP_194215417.1">
    <property type="nucleotide sequence ID" value="NZ_CP061205.1"/>
</dbReference>
<organism evidence="2 3">
    <name type="scientific">Kordiimonas pumila</name>
    <dbReference type="NCBI Taxonomy" id="2161677"/>
    <lineage>
        <taxon>Bacteria</taxon>
        <taxon>Pseudomonadati</taxon>
        <taxon>Pseudomonadota</taxon>
        <taxon>Alphaproteobacteria</taxon>
        <taxon>Kordiimonadales</taxon>
        <taxon>Kordiimonadaceae</taxon>
        <taxon>Kordiimonas</taxon>
    </lineage>
</organism>
<protein>
    <submittedName>
        <fullName evidence="2">Amidase family protein</fullName>
    </submittedName>
</protein>
<dbReference type="InterPro" id="IPR000120">
    <property type="entry name" value="Amidase"/>
</dbReference>
<evidence type="ECO:0000259" key="1">
    <source>
        <dbReference type="Pfam" id="PF01425"/>
    </source>
</evidence>
<accession>A0ABV7D4P3</accession>
<evidence type="ECO:0000313" key="3">
    <source>
        <dbReference type="Proteomes" id="UP001595444"/>
    </source>
</evidence>
<dbReference type="Pfam" id="PF01425">
    <property type="entry name" value="Amidase"/>
    <property type="match status" value="1"/>
</dbReference>
<proteinExistence type="predicted"/>
<sequence length="456" mass="46441">MPDRPIYQLDGVAVLAAFKEGSLSPDGYMQAVAPAIAKAKELNAYVSGAEQFSALEKGGILACLPISVKDNIAVNGVPTTGATAAFATLMLEENAAITRLRKAGAVIAGKTNLHELAFGITGANAHTGPALNPFDPSRLAGGSSSGAAISVAVGAAAVAIGTDTGGSCRVPAAHCGVVGFRPTTGRYPGGGYIALSASRDTLGVIARSVMDIALVDNVIMQAENTISGMPLQNITLGAVAPESFGMGFDPAVVEAYSKALKSLETQGVNIVEADLGDAIAIDEACGFIIAVYESEASLTRLAAAKLGISPLDFVASIKSPDVKGLIAMQGGVEAIPESVYREAVDTKLPQLRQAFAKVFNVSGVDALIYPTSLFLPPPVDVGETISVAGADLPTFPAYTATTRPDSMSGQPSVSLPCGLVEGLPIGLQLVGARGDDTRLLTIAATIEKALPARPIP</sequence>
<dbReference type="Proteomes" id="UP001595444">
    <property type="component" value="Unassembled WGS sequence"/>
</dbReference>
<dbReference type="PANTHER" id="PTHR11895">
    <property type="entry name" value="TRANSAMIDASE"/>
    <property type="match status" value="1"/>
</dbReference>
<dbReference type="InterPro" id="IPR036928">
    <property type="entry name" value="AS_sf"/>
</dbReference>
<evidence type="ECO:0000313" key="2">
    <source>
        <dbReference type="EMBL" id="MFC3052003.1"/>
    </source>
</evidence>
<dbReference type="Gene3D" id="3.90.1300.10">
    <property type="entry name" value="Amidase signature (AS) domain"/>
    <property type="match status" value="1"/>
</dbReference>
<reference evidence="3" key="1">
    <citation type="journal article" date="2019" name="Int. J. Syst. Evol. Microbiol.">
        <title>The Global Catalogue of Microorganisms (GCM) 10K type strain sequencing project: providing services to taxonomists for standard genome sequencing and annotation.</title>
        <authorList>
            <consortium name="The Broad Institute Genomics Platform"/>
            <consortium name="The Broad Institute Genome Sequencing Center for Infectious Disease"/>
            <person name="Wu L."/>
            <person name="Ma J."/>
        </authorList>
    </citation>
    <scope>NUCLEOTIDE SEQUENCE [LARGE SCALE GENOMIC DNA]</scope>
    <source>
        <strain evidence="3">KCTC 62164</strain>
    </source>
</reference>
<comment type="caution">
    <text evidence="2">The sequence shown here is derived from an EMBL/GenBank/DDBJ whole genome shotgun (WGS) entry which is preliminary data.</text>
</comment>
<dbReference type="PANTHER" id="PTHR11895:SF67">
    <property type="entry name" value="AMIDASE DOMAIN-CONTAINING PROTEIN"/>
    <property type="match status" value="1"/>
</dbReference>